<dbReference type="Pfam" id="PF04646">
    <property type="entry name" value="DUF604"/>
    <property type="match status" value="1"/>
</dbReference>
<evidence type="ECO:0000313" key="3">
    <source>
        <dbReference type="Proteomes" id="UP000825729"/>
    </source>
</evidence>
<reference evidence="2 3" key="1">
    <citation type="submission" date="2021-07" db="EMBL/GenBank/DDBJ databases">
        <title>The Aristolochia fimbriata genome: insights into angiosperm evolution, floral development and chemical biosynthesis.</title>
        <authorList>
            <person name="Jiao Y."/>
        </authorList>
    </citation>
    <scope>NUCLEOTIDE SEQUENCE [LARGE SCALE GENOMIC DNA]</scope>
    <source>
        <strain evidence="2">IBCAS-2021</strain>
        <tissue evidence="2">Leaf</tissue>
    </source>
</reference>
<dbReference type="InterPro" id="IPR006740">
    <property type="entry name" value="DUF604"/>
</dbReference>
<keyword evidence="1" id="KW-0472">Membrane</keyword>
<dbReference type="EMBL" id="JAINDJ010000003">
    <property type="protein sequence ID" value="KAG9454573.1"/>
    <property type="molecule type" value="Genomic_DNA"/>
</dbReference>
<dbReference type="Proteomes" id="UP000825729">
    <property type="component" value="Unassembled WGS sequence"/>
</dbReference>
<dbReference type="PANTHER" id="PTHR10811">
    <property type="entry name" value="FRINGE-RELATED"/>
    <property type="match status" value="1"/>
</dbReference>
<dbReference type="AlphaFoldDB" id="A0AAV7F0M1"/>
<protein>
    <submittedName>
        <fullName evidence="2">Uncharacterized protein</fullName>
    </submittedName>
</protein>
<comment type="caution">
    <text evidence="2">The sequence shown here is derived from an EMBL/GenBank/DDBJ whole genome shotgun (WGS) entry which is preliminary data.</text>
</comment>
<organism evidence="2 3">
    <name type="scientific">Aristolochia fimbriata</name>
    <name type="common">White veined hardy Dutchman's pipe vine</name>
    <dbReference type="NCBI Taxonomy" id="158543"/>
    <lineage>
        <taxon>Eukaryota</taxon>
        <taxon>Viridiplantae</taxon>
        <taxon>Streptophyta</taxon>
        <taxon>Embryophyta</taxon>
        <taxon>Tracheophyta</taxon>
        <taxon>Spermatophyta</taxon>
        <taxon>Magnoliopsida</taxon>
        <taxon>Magnoliidae</taxon>
        <taxon>Piperales</taxon>
        <taxon>Aristolochiaceae</taxon>
        <taxon>Aristolochia</taxon>
    </lineage>
</organism>
<feature type="transmembrane region" description="Helical" evidence="1">
    <location>
        <begin position="37"/>
        <end position="59"/>
    </location>
</feature>
<keyword evidence="3" id="KW-1185">Reference proteome</keyword>
<dbReference type="FunFam" id="3.90.550.50:FF:000006">
    <property type="entry name" value="Fringe-related protein-like"/>
    <property type="match status" value="1"/>
</dbReference>
<keyword evidence="1" id="KW-0812">Transmembrane</keyword>
<proteinExistence type="predicted"/>
<sequence>MLQSREGNGSHEQQPVNVALKPVASLKERYGEISGRLLKGVIGIFLLSSFLLVGFAVVIGQPSWKSPECVNFFEEPAFNASRRWIPPGNETDRNATNMSHVFFGLGGSARSWQARRHYSELWWKPGESRGFVWLDERPNYTWSGAGPPYRVSEDTSRFPFSSGSGTRSAVRLARILLESVRLRETGVRWYLLGDDDTVFFTENLVSVLGKYDHEEMYYVGGISESVEQDVMHSYGMAFGGGGFAVSHVLAEELAGLLDGCLLRYGYFYGSDQRVAACLAELGVPLTRELGFHQLDIRGDAYGILAAHPVAPLVSLHHLDNLKPLLPGKKSQEESLASIFGAASLDQGRAMQQSFGYDPERKWSVSVSWGYTVQIYPWVVPPYEMAKAFQTFKTWRSWQAGPFTFNTRAWPSDPCEQPLVYMLESATAVETELGTLTRSVYKKGVVENECRGKASYKEALKIEKVEVLAPKMGPDAWKKGPRRYCTEIDHKIINRSLIVKLRKCRAGQSFSPPP</sequence>
<gene>
    <name evidence="2" type="ORF">H6P81_007477</name>
</gene>
<dbReference type="Gene3D" id="3.90.550.50">
    <property type="match status" value="1"/>
</dbReference>
<evidence type="ECO:0000256" key="1">
    <source>
        <dbReference type="SAM" id="Phobius"/>
    </source>
</evidence>
<evidence type="ECO:0000313" key="2">
    <source>
        <dbReference type="EMBL" id="KAG9454573.1"/>
    </source>
</evidence>
<keyword evidence="1" id="KW-1133">Transmembrane helix</keyword>
<accession>A0AAV7F0M1</accession>
<name>A0AAV7F0M1_ARIFI</name>